<organism evidence="11 12">
    <name type="scientific">Bradyrhizobium iriomotense</name>
    <dbReference type="NCBI Taxonomy" id="441950"/>
    <lineage>
        <taxon>Bacteria</taxon>
        <taxon>Pseudomonadati</taxon>
        <taxon>Pseudomonadota</taxon>
        <taxon>Alphaproteobacteria</taxon>
        <taxon>Hyphomicrobiales</taxon>
        <taxon>Nitrobacteraceae</taxon>
        <taxon>Bradyrhizobium</taxon>
    </lineage>
</organism>
<protein>
    <submittedName>
        <fullName evidence="11">Membrane protein</fullName>
    </submittedName>
</protein>
<evidence type="ECO:0000256" key="6">
    <source>
        <dbReference type="ARBA" id="ARBA00022989"/>
    </source>
</evidence>
<feature type="transmembrane region" description="Helical" evidence="9">
    <location>
        <begin position="49"/>
        <end position="73"/>
    </location>
</feature>
<dbReference type="InterPro" id="IPR050297">
    <property type="entry name" value="LipidA_mod_glycosyltrf_83"/>
</dbReference>
<dbReference type="EMBL" id="BSOW01000029">
    <property type="protein sequence ID" value="GLR89844.1"/>
    <property type="molecule type" value="Genomic_DNA"/>
</dbReference>
<dbReference type="InterPro" id="IPR038731">
    <property type="entry name" value="RgtA/B/C-like"/>
</dbReference>
<feature type="transmembrane region" description="Helical" evidence="9">
    <location>
        <begin position="147"/>
        <end position="163"/>
    </location>
</feature>
<evidence type="ECO:0000256" key="3">
    <source>
        <dbReference type="ARBA" id="ARBA00022676"/>
    </source>
</evidence>
<dbReference type="Proteomes" id="UP001156905">
    <property type="component" value="Unassembled WGS sequence"/>
</dbReference>
<keyword evidence="4" id="KW-0808">Transferase</keyword>
<comment type="caution">
    <text evidence="11">The sequence shown here is derived from an EMBL/GenBank/DDBJ whole genome shotgun (WGS) entry which is preliminary data.</text>
</comment>
<sequence length="554" mass="61126">MAPLLFLFVNLDDVPIDFAFQAMAERSDRAPARWRRPFLRWLDGVETGWAVPLLLMAFTAVWTLYLVIAYLGAGLHPDTLEAWTLGRNFAWGYPKHPPLMGWVAATWTVIFPLSDWSMQLMAMANAALALWFVDLISRRFVSGHKRLLVLLLLMLTPAYQFHAQRFNANSVLLAIWPLATFCFLRAFETRAARWAIAVGLATALAMVGKYYSVFLVASFVLAAVMHPARRAYFTSASPWISAVTGLLALSPHLHWLATTGAPTFSYALAHANADLVTALGEVKSFALGLVAAMSAAAVTWVMIAGNRLKRLPADFGAMDPGLKLLFYVAFGTLLLPMLTSLAVGTDLPSLWALQGLFLFVVLIVCGTRYPIERFYAVNATVLVAGVSVVALVVVAPIHAAWRNTHGYEEGREFYSKAAAELTRQWRDLTGVPLSAVSGDDALAFATAFYSPDHPHYARSFAYQYTWGLPRKSTLERGWAALCFHDQPDCLGWMEQTSARTGDFVRREFNLQAELLGRGGVTRKLVALLVPPHDDESKPPASDADDFSASKRAPH</sequence>
<feature type="transmembrane region" description="Helical" evidence="9">
    <location>
        <begin position="169"/>
        <end position="187"/>
    </location>
</feature>
<feature type="transmembrane region" description="Helical" evidence="9">
    <location>
        <begin position="324"/>
        <end position="344"/>
    </location>
</feature>
<evidence type="ECO:0000259" key="10">
    <source>
        <dbReference type="Pfam" id="PF13231"/>
    </source>
</evidence>
<keyword evidence="3" id="KW-0328">Glycosyltransferase</keyword>
<evidence type="ECO:0000256" key="1">
    <source>
        <dbReference type="ARBA" id="ARBA00004651"/>
    </source>
</evidence>
<keyword evidence="7 9" id="KW-0472">Membrane</keyword>
<name>A0ABQ6B5Z4_9BRAD</name>
<keyword evidence="5 9" id="KW-0812">Transmembrane</keyword>
<evidence type="ECO:0000313" key="12">
    <source>
        <dbReference type="Proteomes" id="UP001156905"/>
    </source>
</evidence>
<accession>A0ABQ6B5Z4</accession>
<feature type="transmembrane region" description="Helical" evidence="9">
    <location>
        <begin position="381"/>
        <end position="401"/>
    </location>
</feature>
<gene>
    <name evidence="11" type="ORF">GCM10007857_65580</name>
</gene>
<dbReference type="PANTHER" id="PTHR33908:SF9">
    <property type="entry name" value="BLL5595 PROTEIN"/>
    <property type="match status" value="1"/>
</dbReference>
<reference evidence="12" key="1">
    <citation type="journal article" date="2019" name="Int. J. Syst. Evol. Microbiol.">
        <title>The Global Catalogue of Microorganisms (GCM) 10K type strain sequencing project: providing services to taxonomists for standard genome sequencing and annotation.</title>
        <authorList>
            <consortium name="The Broad Institute Genomics Platform"/>
            <consortium name="The Broad Institute Genome Sequencing Center for Infectious Disease"/>
            <person name="Wu L."/>
            <person name="Ma J."/>
        </authorList>
    </citation>
    <scope>NUCLEOTIDE SEQUENCE [LARGE SCALE GENOMIC DNA]</scope>
    <source>
        <strain evidence="12">NBRC 102520</strain>
    </source>
</reference>
<feature type="transmembrane region" description="Helical" evidence="9">
    <location>
        <begin position="350"/>
        <end position="369"/>
    </location>
</feature>
<keyword evidence="2" id="KW-1003">Cell membrane</keyword>
<dbReference type="RefSeq" id="WP_284272281.1">
    <property type="nucleotide sequence ID" value="NZ_BSOW01000029.1"/>
</dbReference>
<proteinExistence type="predicted"/>
<feature type="transmembrane region" description="Helical" evidence="9">
    <location>
        <begin position="194"/>
        <end position="225"/>
    </location>
</feature>
<feature type="region of interest" description="Disordered" evidence="8">
    <location>
        <begin position="531"/>
        <end position="554"/>
    </location>
</feature>
<dbReference type="Pfam" id="PF13231">
    <property type="entry name" value="PMT_2"/>
    <property type="match status" value="1"/>
</dbReference>
<evidence type="ECO:0000256" key="2">
    <source>
        <dbReference type="ARBA" id="ARBA00022475"/>
    </source>
</evidence>
<evidence type="ECO:0000256" key="8">
    <source>
        <dbReference type="SAM" id="MobiDB-lite"/>
    </source>
</evidence>
<feature type="transmembrane region" description="Helical" evidence="9">
    <location>
        <begin position="285"/>
        <end position="303"/>
    </location>
</feature>
<keyword evidence="6 9" id="KW-1133">Transmembrane helix</keyword>
<dbReference type="PANTHER" id="PTHR33908">
    <property type="entry name" value="MANNOSYLTRANSFERASE YKCB-RELATED"/>
    <property type="match status" value="1"/>
</dbReference>
<evidence type="ECO:0000313" key="11">
    <source>
        <dbReference type="EMBL" id="GLR89844.1"/>
    </source>
</evidence>
<comment type="subcellular location">
    <subcellularLocation>
        <location evidence="1">Cell membrane</location>
        <topology evidence="1">Multi-pass membrane protein</topology>
    </subcellularLocation>
</comment>
<evidence type="ECO:0000256" key="7">
    <source>
        <dbReference type="ARBA" id="ARBA00023136"/>
    </source>
</evidence>
<feature type="domain" description="Glycosyltransferase RgtA/B/C/D-like" evidence="10">
    <location>
        <begin position="95"/>
        <end position="255"/>
    </location>
</feature>
<keyword evidence="12" id="KW-1185">Reference proteome</keyword>
<evidence type="ECO:0000256" key="4">
    <source>
        <dbReference type="ARBA" id="ARBA00022679"/>
    </source>
</evidence>
<evidence type="ECO:0000256" key="9">
    <source>
        <dbReference type="SAM" id="Phobius"/>
    </source>
</evidence>
<evidence type="ECO:0000256" key="5">
    <source>
        <dbReference type="ARBA" id="ARBA00022692"/>
    </source>
</evidence>
<feature type="transmembrane region" description="Helical" evidence="9">
    <location>
        <begin position="116"/>
        <end position="135"/>
    </location>
</feature>